<dbReference type="AlphaFoldDB" id="A0A7Y9E6S8"/>
<evidence type="ECO:0000259" key="3">
    <source>
        <dbReference type="Pfam" id="PF13581"/>
    </source>
</evidence>
<dbReference type="RefSeq" id="WP_179663909.1">
    <property type="nucleotide sequence ID" value="NZ_JACCBG010000001.1"/>
</dbReference>
<feature type="domain" description="Histidine kinase/HSP90-like ATPase" evidence="3">
    <location>
        <begin position="43"/>
        <end position="155"/>
    </location>
</feature>
<proteinExistence type="predicted"/>
<evidence type="ECO:0000313" key="4">
    <source>
        <dbReference type="EMBL" id="NYD42251.1"/>
    </source>
</evidence>
<feature type="compositionally biased region" description="Polar residues" evidence="2">
    <location>
        <begin position="1"/>
        <end position="12"/>
    </location>
</feature>
<dbReference type="CDD" id="cd16936">
    <property type="entry name" value="HATPase_RsbW-like"/>
    <property type="match status" value="1"/>
</dbReference>
<dbReference type="Proteomes" id="UP000535511">
    <property type="component" value="Unassembled WGS sequence"/>
</dbReference>
<dbReference type="InterPro" id="IPR003594">
    <property type="entry name" value="HATPase_dom"/>
</dbReference>
<sequence length="173" mass="18645">MASLNDPDSTPSEPAPAQVTAGGSPPDNAPRLDLSVNLPRESVSVPVVRRLAAQALRAFGVLDDQISDVELAITEACANVIHHATDTDTYEVQVALAADRCAITVLDHGGGYDGAAVERGEDDETGRGLQLMRALVDRLAFRHEPQEGTVVHMVKNLDYDDDHPLWQRLRADS</sequence>
<comment type="caution">
    <text evidence="4">The sequence shown here is derived from an EMBL/GenBank/DDBJ whole genome shotgun (WGS) entry which is preliminary data.</text>
</comment>
<dbReference type="InterPro" id="IPR050267">
    <property type="entry name" value="Anti-sigma-factor_SerPK"/>
</dbReference>
<dbReference type="SUPFAM" id="SSF55874">
    <property type="entry name" value="ATPase domain of HSP90 chaperone/DNA topoisomerase II/histidine kinase"/>
    <property type="match status" value="1"/>
</dbReference>
<evidence type="ECO:0000256" key="2">
    <source>
        <dbReference type="SAM" id="MobiDB-lite"/>
    </source>
</evidence>
<dbReference type="PANTHER" id="PTHR35526:SF3">
    <property type="entry name" value="ANTI-SIGMA-F FACTOR RSBW"/>
    <property type="match status" value="1"/>
</dbReference>
<dbReference type="GO" id="GO:0004674">
    <property type="term" value="F:protein serine/threonine kinase activity"/>
    <property type="evidence" value="ECO:0007669"/>
    <property type="project" value="UniProtKB-KW"/>
</dbReference>
<keyword evidence="4" id="KW-0808">Transferase</keyword>
<organism evidence="4 5">
    <name type="scientific">Nocardioides panaciterrulae</name>
    <dbReference type="NCBI Taxonomy" id="661492"/>
    <lineage>
        <taxon>Bacteria</taxon>
        <taxon>Bacillati</taxon>
        <taxon>Actinomycetota</taxon>
        <taxon>Actinomycetes</taxon>
        <taxon>Propionibacteriales</taxon>
        <taxon>Nocardioidaceae</taxon>
        <taxon>Nocardioides</taxon>
    </lineage>
</organism>
<keyword evidence="4" id="KW-0418">Kinase</keyword>
<feature type="region of interest" description="Disordered" evidence="2">
    <location>
        <begin position="1"/>
        <end position="34"/>
    </location>
</feature>
<dbReference type="PANTHER" id="PTHR35526">
    <property type="entry name" value="ANTI-SIGMA-F FACTOR RSBW-RELATED"/>
    <property type="match status" value="1"/>
</dbReference>
<dbReference type="Pfam" id="PF13581">
    <property type="entry name" value="HATPase_c_2"/>
    <property type="match status" value="1"/>
</dbReference>
<evidence type="ECO:0000256" key="1">
    <source>
        <dbReference type="ARBA" id="ARBA00022527"/>
    </source>
</evidence>
<evidence type="ECO:0000313" key="5">
    <source>
        <dbReference type="Proteomes" id="UP000535511"/>
    </source>
</evidence>
<dbReference type="EMBL" id="JACCBG010000001">
    <property type="protein sequence ID" value="NYD42251.1"/>
    <property type="molecule type" value="Genomic_DNA"/>
</dbReference>
<keyword evidence="1" id="KW-0723">Serine/threonine-protein kinase</keyword>
<protein>
    <submittedName>
        <fullName evidence="4">Serine/threonine-protein kinase RsbW</fullName>
        <ecNumber evidence="4">2.7.11.1</ecNumber>
    </submittedName>
</protein>
<name>A0A7Y9E6S8_9ACTN</name>
<dbReference type="Gene3D" id="3.30.565.10">
    <property type="entry name" value="Histidine kinase-like ATPase, C-terminal domain"/>
    <property type="match status" value="1"/>
</dbReference>
<gene>
    <name evidence="4" type="ORF">BJZ21_002334</name>
</gene>
<reference evidence="4 5" key="1">
    <citation type="submission" date="2020-07" db="EMBL/GenBank/DDBJ databases">
        <title>Sequencing the genomes of 1000 actinobacteria strains.</title>
        <authorList>
            <person name="Klenk H.-P."/>
        </authorList>
    </citation>
    <scope>NUCLEOTIDE SEQUENCE [LARGE SCALE GENOMIC DNA]</scope>
    <source>
        <strain evidence="4 5">DSM 21350</strain>
    </source>
</reference>
<dbReference type="InterPro" id="IPR036890">
    <property type="entry name" value="HATPase_C_sf"/>
</dbReference>
<accession>A0A7Y9E6S8</accession>
<dbReference type="EC" id="2.7.11.1" evidence="4"/>
<keyword evidence="5" id="KW-1185">Reference proteome</keyword>